<feature type="domain" description="Guanylate cyclase" evidence="3">
    <location>
        <begin position="367"/>
        <end position="497"/>
    </location>
</feature>
<comment type="caution">
    <text evidence="4">The sequence shown here is derived from an EMBL/GenBank/DDBJ whole genome shotgun (WGS) entry which is preliminary data.</text>
</comment>
<dbReference type="GO" id="GO:0006171">
    <property type="term" value="P:cAMP biosynthetic process"/>
    <property type="evidence" value="ECO:0007669"/>
    <property type="project" value="TreeGrafter"/>
</dbReference>
<dbReference type="InterPro" id="IPR050697">
    <property type="entry name" value="Adenylyl/Guanylyl_Cyclase_3/4"/>
</dbReference>
<dbReference type="Proteomes" id="UP001333818">
    <property type="component" value="Unassembled WGS sequence"/>
</dbReference>
<evidence type="ECO:0000313" key="4">
    <source>
        <dbReference type="EMBL" id="MEE3719739.1"/>
    </source>
</evidence>
<organism evidence="4 5">
    <name type="scientific">Tumidithrix elongata BACA0141</name>
    <dbReference type="NCBI Taxonomy" id="2716417"/>
    <lineage>
        <taxon>Bacteria</taxon>
        <taxon>Bacillati</taxon>
        <taxon>Cyanobacteriota</taxon>
        <taxon>Cyanophyceae</taxon>
        <taxon>Pseudanabaenales</taxon>
        <taxon>Pseudanabaenaceae</taxon>
        <taxon>Tumidithrix</taxon>
        <taxon>Tumidithrix elongata</taxon>
    </lineage>
</organism>
<dbReference type="SMART" id="SM00044">
    <property type="entry name" value="CYCc"/>
    <property type="match status" value="1"/>
</dbReference>
<dbReference type="PROSITE" id="PS50125">
    <property type="entry name" value="GUANYLATE_CYCLASE_2"/>
    <property type="match status" value="1"/>
</dbReference>
<name>A0AAW9PW28_9CYAN</name>
<dbReference type="Gene3D" id="3.40.50.300">
    <property type="entry name" value="P-loop containing nucleotide triphosphate hydrolases"/>
    <property type="match status" value="1"/>
</dbReference>
<evidence type="ECO:0000256" key="2">
    <source>
        <dbReference type="ARBA" id="ARBA00006611"/>
    </source>
</evidence>
<dbReference type="EMBL" id="JAZBJZ010000165">
    <property type="protein sequence ID" value="MEE3719739.1"/>
    <property type="molecule type" value="Genomic_DNA"/>
</dbReference>
<comment type="similarity">
    <text evidence="2">Belongs to the GSP E family.</text>
</comment>
<dbReference type="Gene3D" id="3.30.70.1230">
    <property type="entry name" value="Nucleotide cyclase"/>
    <property type="match status" value="1"/>
</dbReference>
<dbReference type="InterPro" id="IPR029787">
    <property type="entry name" value="Nucleotide_cyclase"/>
</dbReference>
<dbReference type="CDD" id="cd07302">
    <property type="entry name" value="CHD"/>
    <property type="match status" value="1"/>
</dbReference>
<dbReference type="SUPFAM" id="SSF55073">
    <property type="entry name" value="Nucleotide cyclase"/>
    <property type="match status" value="1"/>
</dbReference>
<proteinExistence type="inferred from homology"/>
<accession>A0AAW9PW28</accession>
<dbReference type="SUPFAM" id="SSF52540">
    <property type="entry name" value="P-loop containing nucleoside triphosphate hydrolases"/>
    <property type="match status" value="1"/>
</dbReference>
<dbReference type="PANTHER" id="PTHR43081">
    <property type="entry name" value="ADENYLATE CYCLASE, TERMINAL-DIFFERENTIATION SPECIFIC-RELATED"/>
    <property type="match status" value="1"/>
</dbReference>
<dbReference type="RefSeq" id="WP_330486176.1">
    <property type="nucleotide sequence ID" value="NZ_JAZBJZ010000165.1"/>
</dbReference>
<dbReference type="InterPro" id="IPR001482">
    <property type="entry name" value="T2SS/T4SS_dom"/>
</dbReference>
<evidence type="ECO:0000256" key="1">
    <source>
        <dbReference type="ARBA" id="ARBA00005381"/>
    </source>
</evidence>
<keyword evidence="5" id="KW-1185">Reference proteome</keyword>
<dbReference type="AlphaFoldDB" id="A0AAW9PW28"/>
<dbReference type="PANTHER" id="PTHR43081:SF1">
    <property type="entry name" value="ADENYLATE CYCLASE, TERMINAL-DIFFERENTIATION SPECIFIC"/>
    <property type="match status" value="1"/>
</dbReference>
<reference evidence="4" key="1">
    <citation type="submission" date="2024-01" db="EMBL/GenBank/DDBJ databases">
        <title>Bank of Algae and Cyanobacteria of the Azores (BACA) strain genomes.</title>
        <authorList>
            <person name="Luz R."/>
            <person name="Cordeiro R."/>
            <person name="Fonseca A."/>
            <person name="Goncalves V."/>
        </authorList>
    </citation>
    <scope>NUCLEOTIDE SEQUENCE</scope>
    <source>
        <strain evidence="4">BACA0141</strain>
    </source>
</reference>
<dbReference type="GO" id="GO:0004016">
    <property type="term" value="F:adenylate cyclase activity"/>
    <property type="evidence" value="ECO:0007669"/>
    <property type="project" value="UniProtKB-ARBA"/>
</dbReference>
<evidence type="ECO:0000313" key="5">
    <source>
        <dbReference type="Proteomes" id="UP001333818"/>
    </source>
</evidence>
<dbReference type="Pfam" id="PF00211">
    <property type="entry name" value="Guanylate_cyc"/>
    <property type="match status" value="1"/>
</dbReference>
<dbReference type="InterPro" id="IPR027417">
    <property type="entry name" value="P-loop_NTPase"/>
</dbReference>
<gene>
    <name evidence="4" type="ORF">V2H45_23640</name>
</gene>
<dbReference type="InterPro" id="IPR001054">
    <property type="entry name" value="A/G_cyclase"/>
</dbReference>
<comment type="similarity">
    <text evidence="1">Belongs to the adenylyl cyclase class-3 family.</text>
</comment>
<dbReference type="GO" id="GO:0035556">
    <property type="term" value="P:intracellular signal transduction"/>
    <property type="evidence" value="ECO:0007669"/>
    <property type="project" value="InterPro"/>
</dbReference>
<protein>
    <submittedName>
        <fullName evidence="4">Adenylate/guanylate cyclase domain-containing protein</fullName>
    </submittedName>
</protein>
<sequence>MVFDVAVDNFSLTVSKKSYVTIIPIENLCLSNMYPPQPLPILNLHQLRLDTHLEFIQRILQCPPCIFATTGQSGTGKLTTLLAIVHEFTKSGSPVKLFTEDLNFPYVLPENWSIQVVVPTEVAWTEAIENSIQDSSTPLVIDILNLRNYQEVFLAAQQKRWIFTCIDTPYIGIDVIYNFRDSMVGTNYQEILQHFSCIWSQTLLPLLCTNCAQLVQVGVEAMKLLDPNAHRTEELWKEVGCEMCEQRGTKGRGAVYEILQIDDETRPILQNYLENNIITPLPNTKHQTIQDCARKLLREGIFGIETYKRVITQNPMLRVQHLLEHEKYRSAQMQDMFSRFVTRQVVDRIMHSTDFAEIVAGERRKVTCVFCDVRNFTSYAETASPDDIFALLNSYFQDIIEIVFQYEGTIDKFIGDSIMLVFGAPTEQLDQEIRAVSCAIAIQHKVAEINEKRANSDIINLGIGINTGEVIAGCLGSERRMDYTVLGDVVNVAARLESRASARQILISEETFAAVKDKISCRSVGELSLKGKSERLSAFEVIYGHL</sequence>
<dbReference type="Pfam" id="PF00437">
    <property type="entry name" value="T2SSE"/>
    <property type="match status" value="1"/>
</dbReference>
<evidence type="ECO:0000259" key="3">
    <source>
        <dbReference type="PROSITE" id="PS50125"/>
    </source>
</evidence>